<dbReference type="AlphaFoldDB" id="A0A450WEQ3"/>
<feature type="transmembrane region" description="Helical" evidence="1">
    <location>
        <begin position="41"/>
        <end position="64"/>
    </location>
</feature>
<keyword evidence="1" id="KW-0472">Membrane</keyword>
<keyword evidence="1" id="KW-1133">Transmembrane helix</keyword>
<proteinExistence type="predicted"/>
<gene>
    <name evidence="2" type="ORF">BECKLPF1236A_GA0070988_101278</name>
    <name evidence="3" type="ORF">BECKLPF1236C_GA0070990_101199</name>
</gene>
<protein>
    <submittedName>
        <fullName evidence="2">Methyltransferase domain</fullName>
    </submittedName>
</protein>
<keyword evidence="2" id="KW-0489">Methyltransferase</keyword>
<accession>A0A450WEQ3</accession>
<dbReference type="EMBL" id="CAADFP010000119">
    <property type="protein sequence ID" value="VFK30761.1"/>
    <property type="molecule type" value="Genomic_DNA"/>
</dbReference>
<dbReference type="GO" id="GO:0008168">
    <property type="term" value="F:methyltransferase activity"/>
    <property type="evidence" value="ECO:0007669"/>
    <property type="project" value="UniProtKB-KW"/>
</dbReference>
<dbReference type="EMBL" id="CAADFM010000127">
    <property type="protein sequence ID" value="VFK15510.1"/>
    <property type="molecule type" value="Genomic_DNA"/>
</dbReference>
<evidence type="ECO:0000313" key="3">
    <source>
        <dbReference type="EMBL" id="VFK30761.1"/>
    </source>
</evidence>
<sequence>MVGNPPFIGNKRMRAALGDGYAGALRRTYSRVPESADLLMYWWRCGLVGYLDNIYFLVIIIIELNNELPTHSYRSR</sequence>
<reference evidence="2" key="1">
    <citation type="submission" date="2019-02" db="EMBL/GenBank/DDBJ databases">
        <authorList>
            <person name="Gruber-Vodicka R. H."/>
            <person name="Seah K. B. B."/>
        </authorList>
    </citation>
    <scope>NUCLEOTIDE SEQUENCE</scope>
    <source>
        <strain evidence="2">BECK_S312</strain>
        <strain evidence="3">BECK_S426</strain>
    </source>
</reference>
<evidence type="ECO:0000256" key="1">
    <source>
        <dbReference type="SAM" id="Phobius"/>
    </source>
</evidence>
<organism evidence="2">
    <name type="scientific">Candidatus Kentrum sp. LPFa</name>
    <dbReference type="NCBI Taxonomy" id="2126335"/>
    <lineage>
        <taxon>Bacteria</taxon>
        <taxon>Pseudomonadati</taxon>
        <taxon>Pseudomonadota</taxon>
        <taxon>Gammaproteobacteria</taxon>
        <taxon>Candidatus Kentrum</taxon>
    </lineage>
</organism>
<dbReference type="GO" id="GO:0032259">
    <property type="term" value="P:methylation"/>
    <property type="evidence" value="ECO:0007669"/>
    <property type="project" value="UniProtKB-KW"/>
</dbReference>
<evidence type="ECO:0000313" key="2">
    <source>
        <dbReference type="EMBL" id="VFK15510.1"/>
    </source>
</evidence>
<name>A0A450WEQ3_9GAMM</name>
<keyword evidence="1" id="KW-0812">Transmembrane</keyword>
<keyword evidence="2" id="KW-0808">Transferase</keyword>